<sequence length="332" mass="34958">MVKNPIVTTVDFERDGVRHGHLRLPYSHDASAWGSVMIPISQIKAGDGPTVLLSGGNHGDEYEGPIALVKLARRLKTKDVAGRVIIVPAMNTPAFDAGRRLSPLDGGNLNRAFPGRPDGTATQKIADYFSTVLIPMADFVLDIHSGGKSLEFLPFAAVHRHDDAALEERCRAAMAAFGAPYSAVLREMDPAGLYDTAVEAQGKVFVTTELGGGGTARPESIAIAERGVANVLRHAGVLSGKIKSAPTAPLDMTDPQGFVIADAGGLLEPCVGLGDRLKKGDVVARVWNVTHPEHAPVSYRAGIDGLLAGRHFPSKVAAGDCIAVIAQETPIT</sequence>
<protein>
    <submittedName>
        <fullName evidence="6">N-alpha-acetyl-L-2,4-diaminobutyrate deacetylase</fullName>
    </submittedName>
</protein>
<dbReference type="CDD" id="cd06252">
    <property type="entry name" value="M14_ASTE_ASPA-like"/>
    <property type="match status" value="1"/>
</dbReference>
<keyword evidence="4" id="KW-0862">Zinc</keyword>
<comment type="cofactor">
    <cofactor evidence="1">
        <name>Zn(2+)</name>
        <dbReference type="ChEBI" id="CHEBI:29105"/>
    </cofactor>
</comment>
<gene>
    <name evidence="6" type="ORF">EDD55_11021</name>
</gene>
<dbReference type="InterPro" id="IPR053138">
    <property type="entry name" value="N-alpha-Ac-DABA_deacetylase"/>
</dbReference>
<keyword evidence="2" id="KW-0479">Metal-binding</keyword>
<dbReference type="SUPFAM" id="SSF53187">
    <property type="entry name" value="Zn-dependent exopeptidases"/>
    <property type="match status" value="1"/>
</dbReference>
<evidence type="ECO:0000259" key="5">
    <source>
        <dbReference type="Pfam" id="PF24827"/>
    </source>
</evidence>
<feature type="domain" description="Succinylglutamate desuccinylase/Aspartoacylase catalytic" evidence="5">
    <location>
        <begin position="47"/>
        <end position="234"/>
    </location>
</feature>
<evidence type="ECO:0000256" key="1">
    <source>
        <dbReference type="ARBA" id="ARBA00001947"/>
    </source>
</evidence>
<reference evidence="6 7" key="1">
    <citation type="submission" date="2019-03" db="EMBL/GenBank/DDBJ databases">
        <title>Genomic Encyclopedia of Type Strains, Phase IV (KMG-IV): sequencing the most valuable type-strain genomes for metagenomic binning, comparative biology and taxonomic classification.</title>
        <authorList>
            <person name="Goeker M."/>
        </authorList>
    </citation>
    <scope>NUCLEOTIDE SEQUENCE [LARGE SCALE GENOMIC DNA]</scope>
    <source>
        <strain evidence="6 7">DSM 101688</strain>
    </source>
</reference>
<evidence type="ECO:0000313" key="7">
    <source>
        <dbReference type="Proteomes" id="UP000295304"/>
    </source>
</evidence>
<dbReference type="RefSeq" id="WP_132939861.1">
    <property type="nucleotide sequence ID" value="NZ_CP119676.1"/>
</dbReference>
<dbReference type="PANTHER" id="PTHR37326:SF1">
    <property type="entry name" value="BLL3975 PROTEIN"/>
    <property type="match status" value="1"/>
</dbReference>
<dbReference type="GO" id="GO:0016788">
    <property type="term" value="F:hydrolase activity, acting on ester bonds"/>
    <property type="evidence" value="ECO:0007669"/>
    <property type="project" value="InterPro"/>
</dbReference>
<dbReference type="PIRSF" id="PIRSF039012">
    <property type="entry name" value="ASP"/>
    <property type="match status" value="1"/>
</dbReference>
<dbReference type="GO" id="GO:0016811">
    <property type="term" value="F:hydrolase activity, acting on carbon-nitrogen (but not peptide) bonds, in linear amides"/>
    <property type="evidence" value="ECO:0007669"/>
    <property type="project" value="InterPro"/>
</dbReference>
<dbReference type="Pfam" id="PF24827">
    <property type="entry name" value="AstE_AspA_cat"/>
    <property type="match status" value="1"/>
</dbReference>
<evidence type="ECO:0000256" key="4">
    <source>
        <dbReference type="ARBA" id="ARBA00022833"/>
    </source>
</evidence>
<dbReference type="AlphaFoldDB" id="A0A4R3J5F8"/>
<dbReference type="NCBIfam" id="TIGR02994">
    <property type="entry name" value="ectoine_eutE"/>
    <property type="match status" value="1"/>
</dbReference>
<proteinExistence type="predicted"/>
<dbReference type="InterPro" id="IPR055438">
    <property type="entry name" value="AstE_AspA_cat"/>
</dbReference>
<name>A0A4R3J5F8_9PROT</name>
<dbReference type="InterPro" id="IPR043795">
    <property type="entry name" value="N-alpha-Ac-DABA-like"/>
</dbReference>
<evidence type="ECO:0000313" key="6">
    <source>
        <dbReference type="EMBL" id="TCS60547.1"/>
    </source>
</evidence>
<evidence type="ECO:0000256" key="2">
    <source>
        <dbReference type="ARBA" id="ARBA00022723"/>
    </source>
</evidence>
<dbReference type="Proteomes" id="UP000295304">
    <property type="component" value="Unassembled WGS sequence"/>
</dbReference>
<dbReference type="EMBL" id="SLZW01000010">
    <property type="protein sequence ID" value="TCS60547.1"/>
    <property type="molecule type" value="Genomic_DNA"/>
</dbReference>
<dbReference type="OrthoDB" id="9782876at2"/>
<dbReference type="InterPro" id="IPR014336">
    <property type="entry name" value="DoeB"/>
</dbReference>
<evidence type="ECO:0000256" key="3">
    <source>
        <dbReference type="ARBA" id="ARBA00022801"/>
    </source>
</evidence>
<dbReference type="GO" id="GO:0046872">
    <property type="term" value="F:metal ion binding"/>
    <property type="evidence" value="ECO:0007669"/>
    <property type="project" value="UniProtKB-KW"/>
</dbReference>
<organism evidence="6 7">
    <name type="scientific">Varunaivibrio sulfuroxidans</name>
    <dbReference type="NCBI Taxonomy" id="1773489"/>
    <lineage>
        <taxon>Bacteria</taxon>
        <taxon>Pseudomonadati</taxon>
        <taxon>Pseudomonadota</taxon>
        <taxon>Alphaproteobacteria</taxon>
        <taxon>Rhodospirillales</taxon>
        <taxon>Magnetovibrionaceae</taxon>
        <taxon>Varunaivibrio</taxon>
    </lineage>
</organism>
<keyword evidence="7" id="KW-1185">Reference proteome</keyword>
<keyword evidence="3" id="KW-0378">Hydrolase</keyword>
<dbReference type="PANTHER" id="PTHR37326">
    <property type="entry name" value="BLL3975 PROTEIN"/>
    <property type="match status" value="1"/>
</dbReference>
<dbReference type="Gene3D" id="3.40.630.10">
    <property type="entry name" value="Zn peptidases"/>
    <property type="match status" value="1"/>
</dbReference>
<comment type="caution">
    <text evidence="6">The sequence shown here is derived from an EMBL/GenBank/DDBJ whole genome shotgun (WGS) entry which is preliminary data.</text>
</comment>
<accession>A0A4R3J5F8</accession>